<proteinExistence type="predicted"/>
<reference evidence="2 3" key="1">
    <citation type="submission" date="2016-06" db="EMBL/GenBank/DDBJ databases">
        <title>Insight into the functional genes involving in sulfur oxidation in Pearl River water.</title>
        <authorList>
            <person name="Luo J."/>
            <person name="Tan X."/>
            <person name="Lin W."/>
        </authorList>
    </citation>
    <scope>NUCLEOTIDE SEQUENCE [LARGE SCALE GENOMIC DNA]</scope>
    <source>
        <strain evidence="2 3">LS2</strain>
    </source>
</reference>
<dbReference type="AlphaFoldDB" id="A0A191ZJ21"/>
<feature type="transmembrane region" description="Helical" evidence="1">
    <location>
        <begin position="15"/>
        <end position="37"/>
    </location>
</feature>
<dbReference type="Proteomes" id="UP000078596">
    <property type="component" value="Chromosome"/>
</dbReference>
<accession>A0A191ZJ21</accession>
<evidence type="ECO:0000313" key="3">
    <source>
        <dbReference type="Proteomes" id="UP000078596"/>
    </source>
</evidence>
<evidence type="ECO:0008006" key="4">
    <source>
        <dbReference type="Google" id="ProtNLM"/>
    </source>
</evidence>
<evidence type="ECO:0000256" key="1">
    <source>
        <dbReference type="SAM" id="Phobius"/>
    </source>
</evidence>
<dbReference type="InterPro" id="IPR036249">
    <property type="entry name" value="Thioredoxin-like_sf"/>
</dbReference>
<keyword evidence="1" id="KW-0812">Transmembrane</keyword>
<gene>
    <name evidence="2" type="ORF">A9404_11370</name>
</gene>
<protein>
    <recommendedName>
        <fullName evidence="4">Thioredoxin domain-containing protein</fullName>
    </recommendedName>
</protein>
<keyword evidence="1" id="KW-1133">Transmembrane helix</keyword>
<evidence type="ECO:0000313" key="2">
    <source>
        <dbReference type="EMBL" id="ANJ67896.1"/>
    </source>
</evidence>
<keyword evidence="3" id="KW-1185">Reference proteome</keyword>
<name>A0A191ZJ21_9GAMM</name>
<sequence>MEGVSSMLPQRKIPIVASLLVIFGLPLLMAWFVFNYYGDTFRGGLEHGELITPVRQLDPPPMHNLQGGMVSADLFRGKWTLLYRAPDGGNANADGAISACNADCLALMDTLRRVRIAQDRSMREVQRVLVLPASAAQVPGIADQFDKGLNVVTATDWPLQAGSVYLIDPQGFVALRYPPGFEPTGLLKDLKRLLRLAGK</sequence>
<organism evidence="2 3">
    <name type="scientific">Halothiobacillus diazotrophicus</name>
    <dbReference type="NCBI Taxonomy" id="1860122"/>
    <lineage>
        <taxon>Bacteria</taxon>
        <taxon>Pseudomonadati</taxon>
        <taxon>Pseudomonadota</taxon>
        <taxon>Gammaproteobacteria</taxon>
        <taxon>Chromatiales</taxon>
        <taxon>Halothiobacillaceae</taxon>
        <taxon>Halothiobacillus</taxon>
    </lineage>
</organism>
<dbReference type="EMBL" id="CP016027">
    <property type="protein sequence ID" value="ANJ67896.1"/>
    <property type="molecule type" value="Genomic_DNA"/>
</dbReference>
<dbReference type="RefSeq" id="WP_066101682.1">
    <property type="nucleotide sequence ID" value="NZ_CP016027.1"/>
</dbReference>
<dbReference type="OrthoDB" id="9785445at2"/>
<keyword evidence="1" id="KW-0472">Membrane</keyword>
<dbReference type="KEGG" id="haz:A9404_11370"/>
<dbReference type="STRING" id="1860122.A9404_11370"/>
<dbReference type="SUPFAM" id="SSF52833">
    <property type="entry name" value="Thioredoxin-like"/>
    <property type="match status" value="1"/>
</dbReference>